<accession>A0A087UE05</accession>
<name>A0A087UE05_STEMI</name>
<dbReference type="NCBIfam" id="TIGR00272">
    <property type="entry name" value="DPH2"/>
    <property type="match status" value="1"/>
</dbReference>
<evidence type="ECO:0000256" key="7">
    <source>
        <dbReference type="ARBA" id="ARBA00023014"/>
    </source>
</evidence>
<dbReference type="InterPro" id="IPR010014">
    <property type="entry name" value="DHP2"/>
</dbReference>
<dbReference type="PANTHER" id="PTHR10762:SF2">
    <property type="entry name" value="2-(3-AMINO-3-CARBOXYPROPYL)HISTIDINE SYNTHASE SUBUNIT 2"/>
    <property type="match status" value="1"/>
</dbReference>
<dbReference type="Gene3D" id="3.40.50.11840">
    <property type="entry name" value="Diphthamide synthesis DPH1/DPH2 domain 1"/>
    <property type="match status" value="1"/>
</dbReference>
<evidence type="ECO:0000256" key="9">
    <source>
        <dbReference type="RuleBase" id="RU364133"/>
    </source>
</evidence>
<evidence type="ECO:0000256" key="3">
    <source>
        <dbReference type="ARBA" id="ARBA00006179"/>
    </source>
</evidence>
<comment type="pathway">
    <text evidence="2 9">Protein modification; peptidyl-diphthamide biosynthesis.</text>
</comment>
<keyword evidence="6 9" id="KW-0408">Iron</keyword>
<dbReference type="FunFam" id="3.40.50.11860:FF:000001">
    <property type="entry name" value="2-(3-amino-3-carboxypropyl)histidine synthase subunit 2"/>
    <property type="match status" value="1"/>
</dbReference>
<comment type="function">
    <text evidence="8 9">Required for the first step of diphthamide biosynthesis, a post-translational modification of histidine which occurs in elongation factor 2. DPH1 and DPH2 transfer a 3-amino-3-carboxypropyl (ACP) group from S-adenosyl-L-methionine (SAM) to a histidine residue, the reaction is assisted by a reduction system comprising DPH3 and a NADH-dependent reductase. Facilitates the reduction of the catalytic iron-sulfur cluster found in the DPH1 subunit.</text>
</comment>
<dbReference type="PANTHER" id="PTHR10762">
    <property type="entry name" value="DIPHTHAMIDE BIOSYNTHESIS PROTEIN"/>
    <property type="match status" value="1"/>
</dbReference>
<evidence type="ECO:0000256" key="8">
    <source>
        <dbReference type="ARBA" id="ARBA00045159"/>
    </source>
</evidence>
<evidence type="ECO:0000313" key="10">
    <source>
        <dbReference type="EMBL" id="KFM75594.1"/>
    </source>
</evidence>
<evidence type="ECO:0000256" key="1">
    <source>
        <dbReference type="ARBA" id="ARBA00001966"/>
    </source>
</evidence>
<dbReference type="InterPro" id="IPR042263">
    <property type="entry name" value="DPH1/DPH2_1"/>
</dbReference>
<dbReference type="SFLD" id="SFLDS00032">
    <property type="entry name" value="Radical_SAM_3-amino-3-carboxyp"/>
    <property type="match status" value="1"/>
</dbReference>
<dbReference type="GO" id="GO:0046872">
    <property type="term" value="F:metal ion binding"/>
    <property type="evidence" value="ECO:0007669"/>
    <property type="project" value="UniProtKB-KW"/>
</dbReference>
<dbReference type="SFLD" id="SFLDG01121">
    <property type="entry name" value="Diphthamide_biosynthesis"/>
    <property type="match status" value="1"/>
</dbReference>
<dbReference type="InterPro" id="IPR016435">
    <property type="entry name" value="DPH1/DPH2"/>
</dbReference>
<keyword evidence="7 9" id="KW-0411">Iron-sulfur</keyword>
<evidence type="ECO:0000256" key="6">
    <source>
        <dbReference type="ARBA" id="ARBA00023004"/>
    </source>
</evidence>
<dbReference type="GO" id="GO:0090560">
    <property type="term" value="F:2-(3-amino-3-carboxypropyl)histidine synthase activity"/>
    <property type="evidence" value="ECO:0007669"/>
    <property type="project" value="InterPro"/>
</dbReference>
<organism evidence="10 11">
    <name type="scientific">Stegodyphus mimosarum</name>
    <name type="common">African social velvet spider</name>
    <dbReference type="NCBI Taxonomy" id="407821"/>
    <lineage>
        <taxon>Eukaryota</taxon>
        <taxon>Metazoa</taxon>
        <taxon>Ecdysozoa</taxon>
        <taxon>Arthropoda</taxon>
        <taxon>Chelicerata</taxon>
        <taxon>Arachnida</taxon>
        <taxon>Araneae</taxon>
        <taxon>Araneomorphae</taxon>
        <taxon>Entelegynae</taxon>
        <taxon>Eresoidea</taxon>
        <taxon>Eresidae</taxon>
        <taxon>Stegodyphus</taxon>
    </lineage>
</organism>
<comment type="similarity">
    <text evidence="3 9">Belongs to the DPH1/DPH2 family. DPH2 subfamily.</text>
</comment>
<evidence type="ECO:0000313" key="11">
    <source>
        <dbReference type="Proteomes" id="UP000054359"/>
    </source>
</evidence>
<dbReference type="STRING" id="407821.A0A087UE05"/>
<dbReference type="OrthoDB" id="361972at2759"/>
<reference evidence="10 11" key="1">
    <citation type="submission" date="2013-11" db="EMBL/GenBank/DDBJ databases">
        <title>Genome sequencing of Stegodyphus mimosarum.</title>
        <authorList>
            <person name="Bechsgaard J."/>
        </authorList>
    </citation>
    <scope>NUCLEOTIDE SEQUENCE [LARGE SCALE GENOMIC DNA]</scope>
</reference>
<dbReference type="Gene3D" id="3.40.50.11860">
    <property type="entry name" value="Diphthamide synthesis DPH1/DPH2 domain 3"/>
    <property type="match status" value="1"/>
</dbReference>
<evidence type="ECO:0000256" key="2">
    <source>
        <dbReference type="ARBA" id="ARBA00005156"/>
    </source>
</evidence>
<dbReference type="Proteomes" id="UP000054359">
    <property type="component" value="Unassembled WGS sequence"/>
</dbReference>
<keyword evidence="11" id="KW-1185">Reference proteome</keyword>
<dbReference type="OMA" id="QIWNENH"/>
<dbReference type="Pfam" id="PF01866">
    <property type="entry name" value="Diphthamide_syn"/>
    <property type="match status" value="1"/>
</dbReference>
<dbReference type="SFLD" id="SFLDF00408">
    <property type="entry name" value="Diphthamide_biosynthesis_famil"/>
    <property type="match status" value="1"/>
</dbReference>
<dbReference type="NCBIfam" id="TIGR00322">
    <property type="entry name" value="diphth2_R"/>
    <property type="match status" value="1"/>
</dbReference>
<proteinExistence type="inferred from homology"/>
<evidence type="ECO:0000256" key="5">
    <source>
        <dbReference type="ARBA" id="ARBA00022723"/>
    </source>
</evidence>
<feature type="non-terminal residue" evidence="10">
    <location>
        <position position="486"/>
    </location>
</feature>
<comment type="cofactor">
    <cofactor evidence="1">
        <name>[4Fe-4S] cluster</name>
        <dbReference type="ChEBI" id="CHEBI:49883"/>
    </cofactor>
</comment>
<dbReference type="InterPro" id="IPR042265">
    <property type="entry name" value="DPH1/DPH2_3"/>
</dbReference>
<dbReference type="AlphaFoldDB" id="A0A087UE05"/>
<dbReference type="FunFam" id="3.40.50.11840:FF:000002">
    <property type="entry name" value="2-(3-amino-3-carboxypropyl)histidine synthase subunit 2"/>
    <property type="match status" value="1"/>
</dbReference>
<dbReference type="UniPathway" id="UPA00559"/>
<dbReference type="EMBL" id="KK119395">
    <property type="protein sequence ID" value="KFM75594.1"/>
    <property type="molecule type" value="Genomic_DNA"/>
</dbReference>
<dbReference type="GO" id="GO:0017183">
    <property type="term" value="P:protein histidyl modification to diphthamide"/>
    <property type="evidence" value="ECO:0007669"/>
    <property type="project" value="UniProtKB-UniPathway"/>
</dbReference>
<keyword evidence="5 9" id="KW-0479">Metal-binding</keyword>
<gene>
    <name evidence="10" type="ORF">X975_22602</name>
</gene>
<dbReference type="GO" id="GO:0051536">
    <property type="term" value="F:iron-sulfur cluster binding"/>
    <property type="evidence" value="ECO:0007669"/>
    <property type="project" value="UniProtKB-KW"/>
</dbReference>
<evidence type="ECO:0000256" key="4">
    <source>
        <dbReference type="ARBA" id="ARBA00021914"/>
    </source>
</evidence>
<protein>
    <recommendedName>
        <fullName evidence="4 9">2-(3-amino-3-carboxypropyl)histidine synthase subunit 2</fullName>
    </recommendedName>
</protein>
<sequence>MSLAFSSNDAEAISRKIPINESERRDHTFSLDDVYEIPRCIDWIKSNRFSKIALQFPDYLLEDATNVAIELETNTNKEIDILGDTTYGSCCVDEIAALRGSADAIIHYGHACLSPTSRLPVLYVFGKHFIDIQDATNAFKSLFTDVNGLIIILYEVTYSYAVGNLVGNLIEYKNIMVSELDIPGISSESSNVTEMNEDLIQIKTCGRKLCIPKMTNLNDFNIFYIGEQNETLTNFMLSFNHCTFYSYYPLKKLFQLESLDVNKHLRRRYYYIEKTKDAKIIGILVGTLAVSNYMNIIEQLKELIENSGKKSYTLVIGKLNCAKLANFPQIEIFVNVACRESSLIESRELYQPIIIPYELEIALNKARAWTGDYITDFGELLPGAVNFISSPQGKEIDVDVSLVTGKTRSLGLSDDASSQPNTAPILATRDEMKISTIHSQAAGEFLTQLSWRGLEQHLGETAIPEILEGRKGIASAYENELGDKSK</sequence>